<accession>A0A409XX12</accession>
<feature type="transmembrane region" description="Helical" evidence="14">
    <location>
        <begin position="74"/>
        <end position="93"/>
    </location>
</feature>
<evidence type="ECO:0000256" key="4">
    <source>
        <dbReference type="ARBA" id="ARBA00022679"/>
    </source>
</evidence>
<feature type="transmembrane region" description="Helical" evidence="14">
    <location>
        <begin position="134"/>
        <end position="154"/>
    </location>
</feature>
<reference evidence="15 16" key="1">
    <citation type="journal article" date="2018" name="Evol. Lett.">
        <title>Horizontal gene cluster transfer increased hallucinogenic mushroom diversity.</title>
        <authorList>
            <person name="Reynolds H.T."/>
            <person name="Vijayakumar V."/>
            <person name="Gluck-Thaler E."/>
            <person name="Korotkin H.B."/>
            <person name="Matheny P.B."/>
            <person name="Slot J.C."/>
        </authorList>
    </citation>
    <scope>NUCLEOTIDE SEQUENCE [LARGE SCALE GENOMIC DNA]</scope>
    <source>
        <strain evidence="15 16">SRW20</strain>
    </source>
</reference>
<comment type="caution">
    <text evidence="15">The sequence shown here is derived from an EMBL/GenBank/DDBJ whole genome shotgun (WGS) entry which is preliminary data.</text>
</comment>
<dbReference type="Proteomes" id="UP000284706">
    <property type="component" value="Unassembled WGS sequence"/>
</dbReference>
<comment type="pathway">
    <text evidence="2">Lipid metabolism.</text>
</comment>
<proteinExistence type="predicted"/>
<protein>
    <recommendedName>
        <fullName evidence="17">Phosphatidylserine synthase 2</fullName>
    </recommendedName>
</protein>
<evidence type="ECO:0000256" key="2">
    <source>
        <dbReference type="ARBA" id="ARBA00005189"/>
    </source>
</evidence>
<keyword evidence="5 14" id="KW-0812">Transmembrane</keyword>
<evidence type="ECO:0000256" key="14">
    <source>
        <dbReference type="SAM" id="Phobius"/>
    </source>
</evidence>
<dbReference type="PANTHER" id="PTHR15362">
    <property type="entry name" value="PHOSPHATIDYLINOSITOL SYNTHASE"/>
    <property type="match status" value="1"/>
</dbReference>
<organism evidence="15 16">
    <name type="scientific">Gymnopilus dilepis</name>
    <dbReference type="NCBI Taxonomy" id="231916"/>
    <lineage>
        <taxon>Eukaryota</taxon>
        <taxon>Fungi</taxon>
        <taxon>Dikarya</taxon>
        <taxon>Basidiomycota</taxon>
        <taxon>Agaricomycotina</taxon>
        <taxon>Agaricomycetes</taxon>
        <taxon>Agaricomycetidae</taxon>
        <taxon>Agaricales</taxon>
        <taxon>Agaricineae</taxon>
        <taxon>Hymenogastraceae</taxon>
        <taxon>Gymnopilus</taxon>
    </lineage>
</organism>
<keyword evidence="8" id="KW-0443">Lipid metabolism</keyword>
<comment type="subcellular location">
    <subcellularLocation>
        <location evidence="1">Endoplasmic reticulum membrane</location>
        <topology evidence="1">Multi-pass membrane protein</topology>
    </subcellularLocation>
</comment>
<feature type="transmembrane region" description="Helical" evidence="14">
    <location>
        <begin position="295"/>
        <end position="317"/>
    </location>
</feature>
<evidence type="ECO:0000256" key="5">
    <source>
        <dbReference type="ARBA" id="ARBA00022692"/>
    </source>
</evidence>
<evidence type="ECO:0000256" key="12">
    <source>
        <dbReference type="ARBA" id="ARBA00025707"/>
    </source>
</evidence>
<dbReference type="GO" id="GO:0006659">
    <property type="term" value="P:phosphatidylserine biosynthetic process"/>
    <property type="evidence" value="ECO:0007669"/>
    <property type="project" value="InterPro"/>
</dbReference>
<evidence type="ECO:0000256" key="9">
    <source>
        <dbReference type="ARBA" id="ARBA00023136"/>
    </source>
</evidence>
<feature type="region of interest" description="Disordered" evidence="13">
    <location>
        <begin position="1"/>
        <end position="41"/>
    </location>
</feature>
<evidence type="ECO:0000256" key="8">
    <source>
        <dbReference type="ARBA" id="ARBA00023098"/>
    </source>
</evidence>
<gene>
    <name evidence="15" type="ORF">CVT26_014863</name>
</gene>
<name>A0A409XX12_9AGAR</name>
<evidence type="ECO:0008006" key="17">
    <source>
        <dbReference type="Google" id="ProtNLM"/>
    </source>
</evidence>
<dbReference type="InterPro" id="IPR004277">
    <property type="entry name" value="PSS"/>
</dbReference>
<keyword evidence="9 14" id="KW-0472">Membrane</keyword>
<keyword evidence="11" id="KW-1208">Phospholipid metabolism</keyword>
<feature type="transmembrane region" description="Helical" evidence="14">
    <location>
        <begin position="396"/>
        <end position="413"/>
    </location>
</feature>
<keyword evidence="3" id="KW-0444">Lipid biosynthesis</keyword>
<evidence type="ECO:0000256" key="6">
    <source>
        <dbReference type="ARBA" id="ARBA00022824"/>
    </source>
</evidence>
<dbReference type="GO" id="GO:0106245">
    <property type="term" value="F:L-serine-phosphatidylethanolamine phosphatidyltransferase activity"/>
    <property type="evidence" value="ECO:0007669"/>
    <property type="project" value="InterPro"/>
</dbReference>
<keyword evidence="16" id="KW-1185">Reference proteome</keyword>
<evidence type="ECO:0000256" key="10">
    <source>
        <dbReference type="ARBA" id="ARBA00023209"/>
    </source>
</evidence>
<dbReference type="STRING" id="231916.A0A409XX12"/>
<dbReference type="PANTHER" id="PTHR15362:SF7">
    <property type="entry name" value="PHOSPHATIDYLSERINE SYNTHASE 2"/>
    <property type="match status" value="1"/>
</dbReference>
<evidence type="ECO:0000256" key="11">
    <source>
        <dbReference type="ARBA" id="ARBA00023264"/>
    </source>
</evidence>
<evidence type="ECO:0000313" key="15">
    <source>
        <dbReference type="EMBL" id="PPQ95289.1"/>
    </source>
</evidence>
<evidence type="ECO:0000256" key="3">
    <source>
        <dbReference type="ARBA" id="ARBA00022516"/>
    </source>
</evidence>
<keyword evidence="7 14" id="KW-1133">Transmembrane helix</keyword>
<keyword evidence="10" id="KW-0594">Phospholipid biosynthesis</keyword>
<dbReference type="GO" id="GO:0005789">
    <property type="term" value="C:endoplasmic reticulum membrane"/>
    <property type="evidence" value="ECO:0007669"/>
    <property type="project" value="UniProtKB-SubCell"/>
</dbReference>
<dbReference type="EMBL" id="NHYE01001430">
    <property type="protein sequence ID" value="PPQ95289.1"/>
    <property type="molecule type" value="Genomic_DNA"/>
</dbReference>
<dbReference type="Pfam" id="PF03034">
    <property type="entry name" value="PSS"/>
    <property type="match status" value="2"/>
</dbReference>
<feature type="transmembrane region" description="Helical" evidence="14">
    <location>
        <begin position="366"/>
        <end position="384"/>
    </location>
</feature>
<evidence type="ECO:0000256" key="13">
    <source>
        <dbReference type="SAM" id="MobiDB-lite"/>
    </source>
</evidence>
<dbReference type="InParanoid" id="A0A409XX12"/>
<comment type="pathway">
    <text evidence="12">Phospholipid metabolism.</text>
</comment>
<evidence type="ECO:0000313" key="16">
    <source>
        <dbReference type="Proteomes" id="UP000284706"/>
    </source>
</evidence>
<feature type="transmembrane region" description="Helical" evidence="14">
    <location>
        <begin position="105"/>
        <end position="122"/>
    </location>
</feature>
<evidence type="ECO:0000256" key="1">
    <source>
        <dbReference type="ARBA" id="ARBA00004477"/>
    </source>
</evidence>
<sequence>MASAHDNSDLSPTSPGEDSDVILSNLAEPEPEPEPGLNGVPVRWYDADRTEPYTRITPFQEKHDTSVEFFYKPITLSALACGLVILAYVAMTQDVLEEGRDKRRVGAYAAIASFLLFAMIQFRDGPFIRPHPAFWRVILGVNLLYELGLVFLLFQDLHTARKMMTYLDSNLGKPLPEKSYAEDCALTTKNLWNAFDIFCLAHTLGWFGKAMILRDYWFCWVNSQCWWDHWILDVLVCNWFGTYLGMKVCQYFEVKPYEWRGFRQTRGFRSKAKRVLSQFSPHDFTAFKWGTATDFLHFFTVVLLLAVFLAAELNPFYLKSLLWIEPDHPIIILRLVFVFLCALPAVRELYQYINDPRRAVRMGQHVWLLLATILTELLVITKWSKGQYPAPLPTKVKWGWIIGVTLLVLYPIVQVS</sequence>
<dbReference type="AlphaFoldDB" id="A0A409XX12"/>
<keyword evidence="4" id="KW-0808">Transferase</keyword>
<evidence type="ECO:0000256" key="7">
    <source>
        <dbReference type="ARBA" id="ARBA00022989"/>
    </source>
</evidence>
<dbReference type="OrthoDB" id="10265393at2759"/>
<feature type="transmembrane region" description="Helical" evidence="14">
    <location>
        <begin position="329"/>
        <end position="346"/>
    </location>
</feature>
<keyword evidence="6" id="KW-0256">Endoplasmic reticulum</keyword>